<proteinExistence type="predicted"/>
<comment type="caution">
    <text evidence="4">The sequence shown here is derived from an EMBL/GenBank/DDBJ whole genome shotgun (WGS) entry which is preliminary data.</text>
</comment>
<dbReference type="AlphaFoldDB" id="A0A1Y3GCL1"/>
<dbReference type="GO" id="GO:0007064">
    <property type="term" value="P:mitotic sister chromatid cohesion"/>
    <property type="evidence" value="ECO:0007669"/>
    <property type="project" value="TreeGrafter"/>
</dbReference>
<dbReference type="Gene3D" id="3.40.630.30">
    <property type="match status" value="1"/>
</dbReference>
<dbReference type="GO" id="GO:0031415">
    <property type="term" value="C:NatA complex"/>
    <property type="evidence" value="ECO:0007669"/>
    <property type="project" value="TreeGrafter"/>
</dbReference>
<dbReference type="SUPFAM" id="SSF55729">
    <property type="entry name" value="Acyl-CoA N-acyltransferases (Nat)"/>
    <property type="match status" value="1"/>
</dbReference>
<protein>
    <submittedName>
        <fullName evidence="4">Acetyltransferase GNAT family</fullName>
    </submittedName>
</protein>
<evidence type="ECO:0000256" key="1">
    <source>
        <dbReference type="ARBA" id="ARBA00022679"/>
    </source>
</evidence>
<keyword evidence="2" id="KW-0012">Acyltransferase</keyword>
<evidence type="ECO:0000313" key="4">
    <source>
        <dbReference type="EMBL" id="OUJ18987.1"/>
    </source>
</evidence>
<dbReference type="OrthoDB" id="110201at2157"/>
<accession>A0A1Y3GCL1</accession>
<evidence type="ECO:0000256" key="2">
    <source>
        <dbReference type="ARBA" id="ARBA00023315"/>
    </source>
</evidence>
<evidence type="ECO:0000313" key="5">
    <source>
        <dbReference type="Proteomes" id="UP000195137"/>
    </source>
</evidence>
<dbReference type="CDD" id="cd04301">
    <property type="entry name" value="NAT_SF"/>
    <property type="match status" value="1"/>
</dbReference>
<dbReference type="GO" id="GO:0008080">
    <property type="term" value="F:N-acetyltransferase activity"/>
    <property type="evidence" value="ECO:0007669"/>
    <property type="project" value="TreeGrafter"/>
</dbReference>
<feature type="domain" description="N-acetyltransferase" evidence="3">
    <location>
        <begin position="24"/>
        <end position="161"/>
    </location>
</feature>
<dbReference type="PANTHER" id="PTHR42919:SF8">
    <property type="entry name" value="N-ALPHA-ACETYLTRANSFERASE 50"/>
    <property type="match status" value="1"/>
</dbReference>
<name>A0A1Y3GCL1_9EURY</name>
<dbReference type="PANTHER" id="PTHR42919">
    <property type="entry name" value="N-ALPHA-ACETYLTRANSFERASE"/>
    <property type="match status" value="1"/>
</dbReference>
<dbReference type="Proteomes" id="UP000195137">
    <property type="component" value="Unassembled WGS sequence"/>
</dbReference>
<keyword evidence="1 4" id="KW-0808">Transferase</keyword>
<dbReference type="EMBL" id="MRZU01000003">
    <property type="protein sequence ID" value="OUJ18987.1"/>
    <property type="molecule type" value="Genomic_DNA"/>
</dbReference>
<organism evidence="4 5">
    <name type="scientific">Methanonatronarchaeum thermophilum</name>
    <dbReference type="NCBI Taxonomy" id="1927129"/>
    <lineage>
        <taxon>Archaea</taxon>
        <taxon>Methanobacteriati</taxon>
        <taxon>Methanobacteriota</taxon>
        <taxon>Methanonatronarchaeia</taxon>
        <taxon>Methanonatronarchaeales</taxon>
        <taxon>Methanonatronarchaeaceae</taxon>
        <taxon>Methanonatronarchaeum</taxon>
    </lineage>
</organism>
<dbReference type="RefSeq" id="WP_086637038.1">
    <property type="nucleotide sequence ID" value="NZ_MRZU01000003.1"/>
</dbReference>
<keyword evidence="5" id="KW-1185">Reference proteome</keyword>
<dbReference type="Pfam" id="PF00583">
    <property type="entry name" value="Acetyltransf_1"/>
    <property type="match status" value="1"/>
</dbReference>
<dbReference type="InterPro" id="IPR000182">
    <property type="entry name" value="GNAT_dom"/>
</dbReference>
<dbReference type="PROSITE" id="PS51186">
    <property type="entry name" value="GNAT"/>
    <property type="match status" value="1"/>
</dbReference>
<evidence type="ECO:0000259" key="3">
    <source>
        <dbReference type="PROSITE" id="PS51186"/>
    </source>
</evidence>
<reference evidence="4 5" key="1">
    <citation type="submission" date="2016-12" db="EMBL/GenBank/DDBJ databases">
        <title>Discovery of methanogenic haloarchaea.</title>
        <authorList>
            <person name="Sorokin D.Y."/>
            <person name="Makarova K.S."/>
            <person name="Abbas B."/>
            <person name="Ferrer M."/>
            <person name="Golyshin P.N."/>
        </authorList>
    </citation>
    <scope>NUCLEOTIDE SEQUENCE [LARGE SCALE GENOMIC DNA]</scope>
    <source>
        <strain evidence="4">AMET1</strain>
    </source>
</reference>
<sequence>MGKGISIGNSESTSVSKEEFVSELEVVRAGIKELLPAWRIKEKCNQKSGMLRQDFLTFSADFSANEVYVAKLNGFVIGFIIFRRNGYISIFGVHPEYTRMGVGSTLIDKVKKELSEVWCHVRITNKTAIRFYKAVGFEKSKVVENYYSNGDNAIVMTCKTKNNGV</sequence>
<gene>
    <name evidence="4" type="ORF">AMET1_0638</name>
</gene>
<dbReference type="InterPro" id="IPR016181">
    <property type="entry name" value="Acyl_CoA_acyltransferase"/>
</dbReference>
<dbReference type="InterPro" id="IPR051556">
    <property type="entry name" value="N-term/lysine_N-AcTrnsfr"/>
</dbReference>